<evidence type="ECO:0000256" key="6">
    <source>
        <dbReference type="ARBA" id="ARBA00022790"/>
    </source>
</evidence>
<dbReference type="EMBL" id="NKQK01000026">
    <property type="protein sequence ID" value="PSR90101.1"/>
    <property type="molecule type" value="Genomic_DNA"/>
</dbReference>
<dbReference type="SUPFAM" id="SSF46785">
    <property type="entry name" value="Winged helix' DNA-binding domain"/>
    <property type="match status" value="1"/>
</dbReference>
<gene>
    <name evidence="10" type="ORF">CEY00_Acc30299</name>
</gene>
<name>A0A2R6PFD4_ACTCC</name>
<keyword evidence="11" id="KW-1185">Reference proteome</keyword>
<dbReference type="InterPro" id="IPR000717">
    <property type="entry name" value="PCI_dom"/>
</dbReference>
<dbReference type="SMART" id="SM00753">
    <property type="entry name" value="PAM"/>
    <property type="match status" value="1"/>
</dbReference>
<keyword evidence="7" id="KW-0539">Nucleus</keyword>
<dbReference type="Gramene" id="PSR90101">
    <property type="protein sequence ID" value="PSR90101"/>
    <property type="gene ID" value="CEY00_Acc30299"/>
</dbReference>
<reference evidence="11" key="2">
    <citation type="journal article" date="2018" name="BMC Genomics">
        <title>A manually annotated Actinidia chinensis var. chinensis (kiwifruit) genome highlights the challenges associated with draft genomes and gene prediction in plants.</title>
        <authorList>
            <person name="Pilkington S.M."/>
            <person name="Crowhurst R."/>
            <person name="Hilario E."/>
            <person name="Nardozza S."/>
            <person name="Fraser L."/>
            <person name="Peng Y."/>
            <person name="Gunaseelan K."/>
            <person name="Simpson R."/>
            <person name="Tahir J."/>
            <person name="Deroles S.C."/>
            <person name="Templeton K."/>
            <person name="Luo Z."/>
            <person name="Davy M."/>
            <person name="Cheng C."/>
            <person name="McNeilage M."/>
            <person name="Scaglione D."/>
            <person name="Liu Y."/>
            <person name="Zhang Q."/>
            <person name="Datson P."/>
            <person name="De Silva N."/>
            <person name="Gardiner S.E."/>
            <person name="Bassett H."/>
            <person name="Chagne D."/>
            <person name="McCallum J."/>
            <person name="Dzierzon H."/>
            <person name="Deng C."/>
            <person name="Wang Y.Y."/>
            <person name="Barron L."/>
            <person name="Manako K."/>
            <person name="Bowen J."/>
            <person name="Foster T.M."/>
            <person name="Erridge Z.A."/>
            <person name="Tiffin H."/>
            <person name="Waite C.N."/>
            <person name="Davies K.M."/>
            <person name="Grierson E.P."/>
            <person name="Laing W.A."/>
            <person name="Kirk R."/>
            <person name="Chen X."/>
            <person name="Wood M."/>
            <person name="Montefiori M."/>
            <person name="Brummell D.A."/>
            <person name="Schwinn K.E."/>
            <person name="Catanach A."/>
            <person name="Fullerton C."/>
            <person name="Li D."/>
            <person name="Meiyalaghan S."/>
            <person name="Nieuwenhuizen N."/>
            <person name="Read N."/>
            <person name="Prakash R."/>
            <person name="Hunter D."/>
            <person name="Zhang H."/>
            <person name="McKenzie M."/>
            <person name="Knabel M."/>
            <person name="Harris A."/>
            <person name="Allan A.C."/>
            <person name="Gleave A."/>
            <person name="Chen A."/>
            <person name="Janssen B.J."/>
            <person name="Plunkett B."/>
            <person name="Ampomah-Dwamena C."/>
            <person name="Voogd C."/>
            <person name="Leif D."/>
            <person name="Lafferty D."/>
            <person name="Souleyre E.J.F."/>
            <person name="Varkonyi-Gasic E."/>
            <person name="Gambi F."/>
            <person name="Hanley J."/>
            <person name="Yao J.L."/>
            <person name="Cheung J."/>
            <person name="David K.M."/>
            <person name="Warren B."/>
            <person name="Marsh K."/>
            <person name="Snowden K.C."/>
            <person name="Lin-Wang K."/>
            <person name="Brian L."/>
            <person name="Martinez-Sanchez M."/>
            <person name="Wang M."/>
            <person name="Ileperuma N."/>
            <person name="Macnee N."/>
            <person name="Campin R."/>
            <person name="McAtee P."/>
            <person name="Drummond R.S.M."/>
            <person name="Espley R.V."/>
            <person name="Ireland H.S."/>
            <person name="Wu R."/>
            <person name="Atkinson R.G."/>
            <person name="Karunairetnam S."/>
            <person name="Bulley S."/>
            <person name="Chunkath S."/>
            <person name="Hanley Z."/>
            <person name="Storey R."/>
            <person name="Thrimawithana A.H."/>
            <person name="Thomson S."/>
            <person name="David C."/>
            <person name="Testolin R."/>
            <person name="Huang H."/>
            <person name="Hellens R.P."/>
            <person name="Schaffer R.J."/>
        </authorList>
    </citation>
    <scope>NUCLEOTIDE SEQUENCE [LARGE SCALE GENOMIC DNA]</scope>
    <source>
        <strain evidence="11">cv. Red5</strain>
    </source>
</reference>
<dbReference type="Proteomes" id="UP000241394">
    <property type="component" value="Chromosome LG26"/>
</dbReference>
<dbReference type="InterPro" id="IPR036390">
    <property type="entry name" value="WH_DNA-bd_sf"/>
</dbReference>
<dbReference type="OrthoDB" id="1710622at2759"/>
<evidence type="ECO:0000313" key="10">
    <source>
        <dbReference type="EMBL" id="PSR90101.1"/>
    </source>
</evidence>
<keyword evidence="5" id="KW-0963">Cytoplasm</keyword>
<evidence type="ECO:0000256" key="2">
    <source>
        <dbReference type="ARBA" id="ARBA00004496"/>
    </source>
</evidence>
<feature type="domain" description="PCI" evidence="9">
    <location>
        <begin position="93"/>
        <end position="262"/>
    </location>
</feature>
<dbReference type="InterPro" id="IPR050871">
    <property type="entry name" value="26S_Proteasome/COP9_Components"/>
</dbReference>
<evidence type="ECO:0000256" key="8">
    <source>
        <dbReference type="SAM" id="MobiDB-lite"/>
    </source>
</evidence>
<dbReference type="AlphaFoldDB" id="A0A2R6PFD4"/>
<protein>
    <recommendedName>
        <fullName evidence="4">COP9 signalosome complex subunit 2</fullName>
    </recommendedName>
</protein>
<dbReference type="Pfam" id="PF25983">
    <property type="entry name" value="COPS2_C"/>
    <property type="match status" value="1"/>
</dbReference>
<comment type="similarity">
    <text evidence="3">Belongs to the CSN2 family.</text>
</comment>
<comment type="subcellular location">
    <subcellularLocation>
        <location evidence="2">Cytoplasm</location>
    </subcellularLocation>
    <subcellularLocation>
        <location evidence="1">Nucleus</location>
    </subcellularLocation>
</comment>
<dbReference type="STRING" id="1590841.A0A2R6PFD4"/>
<evidence type="ECO:0000256" key="1">
    <source>
        <dbReference type="ARBA" id="ARBA00004123"/>
    </source>
</evidence>
<dbReference type="SMART" id="SM00088">
    <property type="entry name" value="PINT"/>
    <property type="match status" value="1"/>
</dbReference>
<dbReference type="PROSITE" id="PS50250">
    <property type="entry name" value="PCI"/>
    <property type="match status" value="1"/>
</dbReference>
<keyword evidence="6" id="KW-0736">Signalosome</keyword>
<evidence type="ECO:0000256" key="3">
    <source>
        <dbReference type="ARBA" id="ARBA00009318"/>
    </source>
</evidence>
<dbReference type="OMA" id="YQTISNK"/>
<organism evidence="10 11">
    <name type="scientific">Actinidia chinensis var. chinensis</name>
    <name type="common">Chinese soft-hair kiwi</name>
    <dbReference type="NCBI Taxonomy" id="1590841"/>
    <lineage>
        <taxon>Eukaryota</taxon>
        <taxon>Viridiplantae</taxon>
        <taxon>Streptophyta</taxon>
        <taxon>Embryophyta</taxon>
        <taxon>Tracheophyta</taxon>
        <taxon>Spermatophyta</taxon>
        <taxon>Magnoliopsida</taxon>
        <taxon>eudicotyledons</taxon>
        <taxon>Gunneridae</taxon>
        <taxon>Pentapetalae</taxon>
        <taxon>asterids</taxon>
        <taxon>Ericales</taxon>
        <taxon>Actinidiaceae</taxon>
        <taxon>Actinidia</taxon>
    </lineage>
</organism>
<dbReference type="InterPro" id="IPR058796">
    <property type="entry name" value="COPS2_C"/>
</dbReference>
<evidence type="ECO:0000256" key="4">
    <source>
        <dbReference type="ARBA" id="ARBA00014879"/>
    </source>
</evidence>
<evidence type="ECO:0000259" key="9">
    <source>
        <dbReference type="PROSITE" id="PS50250"/>
    </source>
</evidence>
<evidence type="ECO:0000256" key="7">
    <source>
        <dbReference type="ARBA" id="ARBA00023242"/>
    </source>
</evidence>
<sequence>MGSDADMEDYGFEYSDEEPEEQDVDIENQYYNSKGLVESDPEGALAGFAEVVRMEPEKAEWQLYQKALSIKSAIPHPRIMGIIRECGGKMHMAERQWADAATDFFEAFKNYDEAGNQRRIQCLKYLVLANMLMESEVNPFDGQEAKPYKNDPEVLAMTNLIAAYQRNEILEFEKILKTNRRTIMDDPFIRNYIEDLLKNVRTQVLLKLIKPYTRIRIPFISKELNVPEKDVEELLVSLILDNRIHGHIDQVNRLLERADSSKGMKKYTAIDKWNTQLKSLYQTIGNRVC</sequence>
<accession>A0A2R6PFD4</accession>
<evidence type="ECO:0000313" key="11">
    <source>
        <dbReference type="Proteomes" id="UP000241394"/>
    </source>
</evidence>
<dbReference type="PANTHER" id="PTHR10678">
    <property type="entry name" value="26S PROTEASOME NON-ATPASE REGULATORY SUBUNIT 11/COP9 SIGNALOSOME COMPLEX SUBUNIT 2"/>
    <property type="match status" value="1"/>
</dbReference>
<dbReference type="Pfam" id="PF01399">
    <property type="entry name" value="PCI"/>
    <property type="match status" value="1"/>
</dbReference>
<evidence type="ECO:0000256" key="5">
    <source>
        <dbReference type="ARBA" id="ARBA00022490"/>
    </source>
</evidence>
<feature type="region of interest" description="Disordered" evidence="8">
    <location>
        <begin position="1"/>
        <end position="23"/>
    </location>
</feature>
<reference evidence="10 11" key="1">
    <citation type="submission" date="2017-07" db="EMBL/GenBank/DDBJ databases">
        <title>An improved, manually edited Actinidia chinensis var. chinensis (kiwifruit) genome highlights the challenges associated with draft genomes and gene prediction in plants.</title>
        <authorList>
            <person name="Pilkington S."/>
            <person name="Crowhurst R."/>
            <person name="Hilario E."/>
            <person name="Nardozza S."/>
            <person name="Fraser L."/>
            <person name="Peng Y."/>
            <person name="Gunaseelan K."/>
            <person name="Simpson R."/>
            <person name="Tahir J."/>
            <person name="Deroles S."/>
            <person name="Templeton K."/>
            <person name="Luo Z."/>
            <person name="Davy M."/>
            <person name="Cheng C."/>
            <person name="Mcneilage M."/>
            <person name="Scaglione D."/>
            <person name="Liu Y."/>
            <person name="Zhang Q."/>
            <person name="Datson P."/>
            <person name="De Silva N."/>
            <person name="Gardiner S."/>
            <person name="Bassett H."/>
            <person name="Chagne D."/>
            <person name="Mccallum J."/>
            <person name="Dzierzon H."/>
            <person name="Deng C."/>
            <person name="Wang Y.-Y."/>
            <person name="Barron N."/>
            <person name="Manako K."/>
            <person name="Bowen J."/>
            <person name="Foster T."/>
            <person name="Erridge Z."/>
            <person name="Tiffin H."/>
            <person name="Waite C."/>
            <person name="Davies K."/>
            <person name="Grierson E."/>
            <person name="Laing W."/>
            <person name="Kirk R."/>
            <person name="Chen X."/>
            <person name="Wood M."/>
            <person name="Montefiori M."/>
            <person name="Brummell D."/>
            <person name="Schwinn K."/>
            <person name="Catanach A."/>
            <person name="Fullerton C."/>
            <person name="Li D."/>
            <person name="Meiyalaghan S."/>
            <person name="Nieuwenhuizen N."/>
            <person name="Read N."/>
            <person name="Prakash R."/>
            <person name="Hunter D."/>
            <person name="Zhang H."/>
            <person name="Mckenzie M."/>
            <person name="Knabel M."/>
            <person name="Harris A."/>
            <person name="Allan A."/>
            <person name="Chen A."/>
            <person name="Janssen B."/>
            <person name="Plunkett B."/>
            <person name="Dwamena C."/>
            <person name="Voogd C."/>
            <person name="Leif D."/>
            <person name="Lafferty D."/>
            <person name="Souleyre E."/>
            <person name="Varkonyi-Gasic E."/>
            <person name="Gambi F."/>
            <person name="Hanley J."/>
            <person name="Yao J.-L."/>
            <person name="Cheung J."/>
            <person name="David K."/>
            <person name="Warren B."/>
            <person name="Marsh K."/>
            <person name="Snowden K."/>
            <person name="Lin-Wang K."/>
            <person name="Brian L."/>
            <person name="Martinez-Sanchez M."/>
            <person name="Wang M."/>
            <person name="Ileperuma N."/>
            <person name="Macnee N."/>
            <person name="Campin R."/>
            <person name="Mcatee P."/>
            <person name="Drummond R."/>
            <person name="Espley R."/>
            <person name="Ireland H."/>
            <person name="Wu R."/>
            <person name="Atkinson R."/>
            <person name="Karunairetnam S."/>
            <person name="Bulley S."/>
            <person name="Chunkath S."/>
            <person name="Hanley Z."/>
            <person name="Storey R."/>
            <person name="Thrimawithana A."/>
            <person name="Thomson S."/>
            <person name="David C."/>
            <person name="Testolin R."/>
        </authorList>
    </citation>
    <scope>NUCLEOTIDE SEQUENCE [LARGE SCALE GENOMIC DNA]</scope>
    <source>
        <strain evidence="11">cv. Red5</strain>
        <tissue evidence="10">Young leaf</tissue>
    </source>
</reference>
<comment type="caution">
    <text evidence="10">The sequence shown here is derived from an EMBL/GenBank/DDBJ whole genome shotgun (WGS) entry which is preliminary data.</text>
</comment>
<dbReference type="InParanoid" id="A0A2R6PFD4"/>
<proteinExistence type="inferred from homology"/>
<dbReference type="Gene3D" id="1.25.40.570">
    <property type="match status" value="1"/>
</dbReference>